<reference evidence="3" key="1">
    <citation type="journal article" date="2014" name="Int. J. Syst. Evol. Microbiol.">
        <title>Complete genome sequence of Corynebacterium casei LMG S-19264T (=DSM 44701T), isolated from a smear-ripened cheese.</title>
        <authorList>
            <consortium name="US DOE Joint Genome Institute (JGI-PGF)"/>
            <person name="Walter F."/>
            <person name="Albersmeier A."/>
            <person name="Kalinowski J."/>
            <person name="Ruckert C."/>
        </authorList>
    </citation>
    <scope>NUCLEOTIDE SEQUENCE</scope>
    <source>
        <strain evidence="3">VKM Ac-1321</strain>
    </source>
</reference>
<comment type="caution">
    <text evidence="3">The sequence shown here is derived from an EMBL/GenBank/DDBJ whole genome shotgun (WGS) entry which is preliminary data.</text>
</comment>
<proteinExistence type="inferred from homology"/>
<dbReference type="AlphaFoldDB" id="A0A9W6KVS0"/>
<dbReference type="RefSeq" id="WP_223104825.1">
    <property type="nucleotide sequence ID" value="NZ_BAAAXA010000001.1"/>
</dbReference>
<dbReference type="GO" id="GO:0005856">
    <property type="term" value="C:cytoskeleton"/>
    <property type="evidence" value="ECO:0007669"/>
    <property type="project" value="TreeGrafter"/>
</dbReference>
<reference evidence="3" key="2">
    <citation type="submission" date="2023-01" db="EMBL/GenBank/DDBJ databases">
        <authorList>
            <person name="Sun Q."/>
            <person name="Evtushenko L."/>
        </authorList>
    </citation>
    <scope>NUCLEOTIDE SEQUENCE</scope>
    <source>
        <strain evidence="3">VKM Ac-1321</strain>
    </source>
</reference>
<dbReference type="PANTHER" id="PTHR10672:SF3">
    <property type="entry name" value="PROTEIN HU-LI TAI SHAO"/>
    <property type="match status" value="1"/>
</dbReference>
<gene>
    <name evidence="3" type="ORF">GCM10017581_081190</name>
</gene>
<dbReference type="Gene3D" id="3.40.225.10">
    <property type="entry name" value="Class II aldolase/adducin N-terminal domain"/>
    <property type="match status" value="1"/>
</dbReference>
<dbReference type="EMBL" id="BSFP01000072">
    <property type="protein sequence ID" value="GLL06369.1"/>
    <property type="molecule type" value="Genomic_DNA"/>
</dbReference>
<evidence type="ECO:0000259" key="2">
    <source>
        <dbReference type="SMART" id="SM01007"/>
    </source>
</evidence>
<accession>A0A9W6KVS0</accession>
<name>A0A9W6KVS0_9ACTN</name>
<dbReference type="InterPro" id="IPR001303">
    <property type="entry name" value="Aldolase_II/adducin_N"/>
</dbReference>
<evidence type="ECO:0000313" key="3">
    <source>
        <dbReference type="EMBL" id="GLL06369.1"/>
    </source>
</evidence>
<dbReference type="Pfam" id="PF00596">
    <property type="entry name" value="Aldolase_II"/>
    <property type="match status" value="1"/>
</dbReference>
<keyword evidence="4" id="KW-1185">Reference proteome</keyword>
<dbReference type="InterPro" id="IPR036409">
    <property type="entry name" value="Aldolase_II/adducin_N_sf"/>
</dbReference>
<dbReference type="Proteomes" id="UP001143480">
    <property type="component" value="Unassembled WGS sequence"/>
</dbReference>
<dbReference type="PANTHER" id="PTHR10672">
    <property type="entry name" value="ADDUCIN"/>
    <property type="match status" value="1"/>
</dbReference>
<dbReference type="SUPFAM" id="SSF53639">
    <property type="entry name" value="AraD/HMP-PK domain-like"/>
    <property type="match status" value="1"/>
</dbReference>
<organism evidence="3 4">
    <name type="scientific">Dactylosporangium matsuzakiense</name>
    <dbReference type="NCBI Taxonomy" id="53360"/>
    <lineage>
        <taxon>Bacteria</taxon>
        <taxon>Bacillati</taxon>
        <taxon>Actinomycetota</taxon>
        <taxon>Actinomycetes</taxon>
        <taxon>Micromonosporales</taxon>
        <taxon>Micromonosporaceae</taxon>
        <taxon>Dactylosporangium</taxon>
    </lineage>
</organism>
<feature type="domain" description="Class II aldolase/adducin N-terminal" evidence="2">
    <location>
        <begin position="10"/>
        <end position="187"/>
    </location>
</feature>
<comment type="similarity">
    <text evidence="1">Belongs to the aldolase class II family.</text>
</comment>
<evidence type="ECO:0000313" key="4">
    <source>
        <dbReference type="Proteomes" id="UP001143480"/>
    </source>
</evidence>
<dbReference type="InterPro" id="IPR051017">
    <property type="entry name" value="Aldolase-II_Adducin_sf"/>
</dbReference>
<dbReference type="GO" id="GO:0051015">
    <property type="term" value="F:actin filament binding"/>
    <property type="evidence" value="ECO:0007669"/>
    <property type="project" value="TreeGrafter"/>
</dbReference>
<protein>
    <recommendedName>
        <fullName evidence="2">Class II aldolase/adducin N-terminal domain-containing protein</fullName>
    </recommendedName>
</protein>
<sequence>MDKQTSPLAGLAVAGARILSRNGHDDFNQGQISFRRPGAGDFHIKQAQTGFNEVDEHGFVPAETRADAAPDRLAPPELPLHQAIYRARPDVGCIVHSHARACLAFGALERDIEPISHEGALFQGDVGHFTETSNTVLEQSVGEAIAGVLGDKIAVLLVNHGSVVVGKSIRHAVVFATMLERAADLQLRLLATGLPYSISDALDVKAKREFVFADLSVRSYWDHAVRQLSM</sequence>
<dbReference type="SMART" id="SM01007">
    <property type="entry name" value="Aldolase_II"/>
    <property type="match status" value="1"/>
</dbReference>
<evidence type="ECO:0000256" key="1">
    <source>
        <dbReference type="ARBA" id="ARBA00037961"/>
    </source>
</evidence>